<proteinExistence type="predicted"/>
<name>A0ACD3AZI5_9AGAR</name>
<reference evidence="1 2" key="1">
    <citation type="journal article" date="2019" name="Nat. Ecol. Evol.">
        <title>Megaphylogeny resolves global patterns of mushroom evolution.</title>
        <authorList>
            <person name="Varga T."/>
            <person name="Krizsan K."/>
            <person name="Foldi C."/>
            <person name="Dima B."/>
            <person name="Sanchez-Garcia M."/>
            <person name="Sanchez-Ramirez S."/>
            <person name="Szollosi G.J."/>
            <person name="Szarkandi J.G."/>
            <person name="Papp V."/>
            <person name="Albert L."/>
            <person name="Andreopoulos W."/>
            <person name="Angelini C."/>
            <person name="Antonin V."/>
            <person name="Barry K.W."/>
            <person name="Bougher N.L."/>
            <person name="Buchanan P."/>
            <person name="Buyck B."/>
            <person name="Bense V."/>
            <person name="Catcheside P."/>
            <person name="Chovatia M."/>
            <person name="Cooper J."/>
            <person name="Damon W."/>
            <person name="Desjardin D."/>
            <person name="Finy P."/>
            <person name="Geml J."/>
            <person name="Haridas S."/>
            <person name="Hughes K."/>
            <person name="Justo A."/>
            <person name="Karasinski D."/>
            <person name="Kautmanova I."/>
            <person name="Kiss B."/>
            <person name="Kocsube S."/>
            <person name="Kotiranta H."/>
            <person name="LaButti K.M."/>
            <person name="Lechner B.E."/>
            <person name="Liimatainen K."/>
            <person name="Lipzen A."/>
            <person name="Lukacs Z."/>
            <person name="Mihaltcheva S."/>
            <person name="Morgado L.N."/>
            <person name="Niskanen T."/>
            <person name="Noordeloos M.E."/>
            <person name="Ohm R.A."/>
            <person name="Ortiz-Santana B."/>
            <person name="Ovrebo C."/>
            <person name="Racz N."/>
            <person name="Riley R."/>
            <person name="Savchenko A."/>
            <person name="Shiryaev A."/>
            <person name="Soop K."/>
            <person name="Spirin V."/>
            <person name="Szebenyi C."/>
            <person name="Tomsovsky M."/>
            <person name="Tulloss R.E."/>
            <person name="Uehling J."/>
            <person name="Grigoriev I.V."/>
            <person name="Vagvolgyi C."/>
            <person name="Papp T."/>
            <person name="Martin F.M."/>
            <person name="Miettinen O."/>
            <person name="Hibbett D.S."/>
            <person name="Nagy L.G."/>
        </authorList>
    </citation>
    <scope>NUCLEOTIDE SEQUENCE [LARGE SCALE GENOMIC DNA]</scope>
    <source>
        <strain evidence="1 2">NL-1719</strain>
    </source>
</reference>
<dbReference type="EMBL" id="ML208302">
    <property type="protein sequence ID" value="TFK71163.1"/>
    <property type="molecule type" value="Genomic_DNA"/>
</dbReference>
<keyword evidence="2" id="KW-1185">Reference proteome</keyword>
<gene>
    <name evidence="1" type="ORF">BDN72DRAFT_838110</name>
</gene>
<dbReference type="Proteomes" id="UP000308600">
    <property type="component" value="Unassembled WGS sequence"/>
</dbReference>
<sequence>MTDMRLQNRYFGIVTQVLNVFIRLHEMKTDQLCAGFLQTLGVAATITISIVDVVLLIRVWVLYDRSKALLRLFSALIIVEAAAMTFVEVMTVKSLEPYLHVGPILPGCYSLIVPKYFAFYPIPPLAITLSMFLLTAWRCGKTLYGYRHTTMPVISLFLRDGVFWFLGVFAVGFSQTMICYLARATLTEVMIGPALAVYTIIASRALLNIKGILANKHAPNVGTTVSTGVELDTIQFHTDRTVD</sequence>
<accession>A0ACD3AZI5</accession>
<protein>
    <submittedName>
        <fullName evidence="1">Uncharacterized protein</fullName>
    </submittedName>
</protein>
<organism evidence="1 2">
    <name type="scientific">Pluteus cervinus</name>
    <dbReference type="NCBI Taxonomy" id="181527"/>
    <lineage>
        <taxon>Eukaryota</taxon>
        <taxon>Fungi</taxon>
        <taxon>Dikarya</taxon>
        <taxon>Basidiomycota</taxon>
        <taxon>Agaricomycotina</taxon>
        <taxon>Agaricomycetes</taxon>
        <taxon>Agaricomycetidae</taxon>
        <taxon>Agaricales</taxon>
        <taxon>Pluteineae</taxon>
        <taxon>Pluteaceae</taxon>
        <taxon>Pluteus</taxon>
    </lineage>
</organism>
<evidence type="ECO:0000313" key="1">
    <source>
        <dbReference type="EMBL" id="TFK71163.1"/>
    </source>
</evidence>
<evidence type="ECO:0000313" key="2">
    <source>
        <dbReference type="Proteomes" id="UP000308600"/>
    </source>
</evidence>